<keyword evidence="1" id="KW-0812">Transmembrane</keyword>
<feature type="transmembrane region" description="Helical" evidence="1">
    <location>
        <begin position="340"/>
        <end position="362"/>
    </location>
</feature>
<accession>W3X9B7</accession>
<dbReference type="InParanoid" id="W3X9B7"/>
<keyword evidence="3" id="KW-1185">Reference proteome</keyword>
<feature type="transmembrane region" description="Helical" evidence="1">
    <location>
        <begin position="247"/>
        <end position="265"/>
    </location>
</feature>
<feature type="transmembrane region" description="Helical" evidence="1">
    <location>
        <begin position="169"/>
        <end position="192"/>
    </location>
</feature>
<dbReference type="STRING" id="1229662.W3X9B7"/>
<dbReference type="HOGENOM" id="CLU_669039_0_0_1"/>
<feature type="transmembrane region" description="Helical" evidence="1">
    <location>
        <begin position="382"/>
        <end position="404"/>
    </location>
</feature>
<dbReference type="OrthoDB" id="4582561at2759"/>
<dbReference type="AlphaFoldDB" id="W3X9B7"/>
<dbReference type="Proteomes" id="UP000030651">
    <property type="component" value="Unassembled WGS sequence"/>
</dbReference>
<gene>
    <name evidence="2" type="ORF">PFICI_04510</name>
</gene>
<dbReference type="GeneID" id="19269523"/>
<evidence type="ECO:0000313" key="3">
    <source>
        <dbReference type="Proteomes" id="UP000030651"/>
    </source>
</evidence>
<name>W3X9B7_PESFW</name>
<keyword evidence="1" id="KW-0472">Membrane</keyword>
<keyword evidence="1" id="KW-1133">Transmembrane helix</keyword>
<dbReference type="RefSeq" id="XP_007831282.1">
    <property type="nucleotide sequence ID" value="XM_007833091.1"/>
</dbReference>
<dbReference type="KEGG" id="pfy:PFICI_04510"/>
<feature type="transmembrane region" description="Helical" evidence="1">
    <location>
        <begin position="299"/>
        <end position="319"/>
    </location>
</feature>
<protein>
    <submittedName>
        <fullName evidence="2">Uncharacterized protein</fullName>
    </submittedName>
</protein>
<feature type="transmembrane region" description="Helical" evidence="1">
    <location>
        <begin position="217"/>
        <end position="235"/>
    </location>
</feature>
<sequence>MVSQQFNVSGMSCDGTWSIPEPASLDTARNCTLYSNFVVSVLRNAYKSTNDTTYDMQLCQASPQDAYAFVVGSLANGSALPSMCQFAVSYFADQGPFCMGSNNAGSSLEYQKKLLYDPLETCRSDLKASMGLEINLDIAGIGLMALARRSSKACNGWPTRIAGSVRNTVSALFSGSLVLGYSVVIASLATYLRTPPDDQLIEAWVRGADVNMYENPSIFLASGVSFFSVLCLHSIISNPRRKNLRHVLVVLLYLLYTGLACWTGLTTSGPTESNMSTAVFDEPQSATWMRFIGDNYAKIIMVLLLGGPGLMALVALVVARLRSSKRTQWWCLPRHYKQHLWIITGLVSYTMMFVCIALLAYLRNQATDDIKGETQSEWKFGQIIPLFTWVPVIIEWCYMFVFGIETGLEGNMPKEYDARYNGKAEGTDAGTQKYQYATAVSHFKDAIYRVDGVTTDP</sequence>
<evidence type="ECO:0000256" key="1">
    <source>
        <dbReference type="SAM" id="Phobius"/>
    </source>
</evidence>
<organism evidence="2 3">
    <name type="scientific">Pestalotiopsis fici (strain W106-1 / CGMCC3.15140)</name>
    <dbReference type="NCBI Taxonomy" id="1229662"/>
    <lineage>
        <taxon>Eukaryota</taxon>
        <taxon>Fungi</taxon>
        <taxon>Dikarya</taxon>
        <taxon>Ascomycota</taxon>
        <taxon>Pezizomycotina</taxon>
        <taxon>Sordariomycetes</taxon>
        <taxon>Xylariomycetidae</taxon>
        <taxon>Amphisphaeriales</taxon>
        <taxon>Sporocadaceae</taxon>
        <taxon>Pestalotiopsis</taxon>
    </lineage>
</organism>
<dbReference type="EMBL" id="KI912111">
    <property type="protein sequence ID" value="ETS82634.1"/>
    <property type="molecule type" value="Genomic_DNA"/>
</dbReference>
<proteinExistence type="predicted"/>
<reference evidence="3" key="1">
    <citation type="journal article" date="2015" name="BMC Genomics">
        <title>Genomic and transcriptomic analysis of the endophytic fungus Pestalotiopsis fici reveals its lifestyle and high potential for synthesis of natural products.</title>
        <authorList>
            <person name="Wang X."/>
            <person name="Zhang X."/>
            <person name="Liu L."/>
            <person name="Xiang M."/>
            <person name="Wang W."/>
            <person name="Sun X."/>
            <person name="Che Y."/>
            <person name="Guo L."/>
            <person name="Liu G."/>
            <person name="Guo L."/>
            <person name="Wang C."/>
            <person name="Yin W.B."/>
            <person name="Stadler M."/>
            <person name="Zhang X."/>
            <person name="Liu X."/>
        </authorList>
    </citation>
    <scope>NUCLEOTIDE SEQUENCE [LARGE SCALE GENOMIC DNA]</scope>
    <source>
        <strain evidence="3">W106-1 / CGMCC3.15140</strain>
    </source>
</reference>
<evidence type="ECO:0000313" key="2">
    <source>
        <dbReference type="EMBL" id="ETS82634.1"/>
    </source>
</evidence>